<feature type="region of interest" description="Disordered" evidence="1">
    <location>
        <begin position="1"/>
        <end position="61"/>
    </location>
</feature>
<comment type="caution">
    <text evidence="2">The sequence shown here is derived from an EMBL/GenBank/DDBJ whole genome shotgun (WGS) entry which is preliminary data.</text>
</comment>
<evidence type="ECO:0000256" key="1">
    <source>
        <dbReference type="SAM" id="MobiDB-lite"/>
    </source>
</evidence>
<name>A0A2I1K057_9LACT</name>
<reference evidence="2 3" key="1">
    <citation type="submission" date="2017-12" db="EMBL/GenBank/DDBJ databases">
        <title>Phylogenetic diversity of female urinary microbiome.</title>
        <authorList>
            <person name="Thomas-White K."/>
            <person name="Wolfe A.J."/>
        </authorList>
    </citation>
    <scope>NUCLEOTIDE SEQUENCE [LARGE SCALE GENOMIC DNA]</scope>
    <source>
        <strain evidence="2 3">UMB0898</strain>
    </source>
</reference>
<feature type="non-terminal residue" evidence="2">
    <location>
        <position position="1"/>
    </location>
</feature>
<gene>
    <name evidence="2" type="ORF">CYJ57_04645</name>
</gene>
<evidence type="ECO:0000313" key="2">
    <source>
        <dbReference type="EMBL" id="PKY89029.1"/>
    </source>
</evidence>
<accession>A0A2I1K057</accession>
<dbReference type="EMBL" id="PKHE01000010">
    <property type="protein sequence ID" value="PKY89029.1"/>
    <property type="molecule type" value="Genomic_DNA"/>
</dbReference>
<dbReference type="AlphaFoldDB" id="A0A2I1K057"/>
<sequence length="193" mass="21892">EETTQESETTTEEVTSEETTQESETTTEETTEEVTSEETTQNSEITEEVDEKEQDDHTVDVSPRNIEELIGLIKELTYKLAHLDQYRYPNALSIEAMHQQIEVAKRALNEKTNEESINNLIEILKAYNREFTLKSGAAIPSAQKSSVESGKSQSNNLPPQYGHSTISISDLAMYNLWYLLILTIELVTDYLIP</sequence>
<feature type="compositionally biased region" description="Acidic residues" evidence="1">
    <location>
        <begin position="1"/>
        <end position="36"/>
    </location>
</feature>
<protein>
    <submittedName>
        <fullName evidence="2">Uncharacterized protein</fullName>
    </submittedName>
</protein>
<organism evidence="2 3">
    <name type="scientific">Falseniella ignava</name>
    <dbReference type="NCBI Taxonomy" id="137730"/>
    <lineage>
        <taxon>Bacteria</taxon>
        <taxon>Bacillati</taxon>
        <taxon>Bacillota</taxon>
        <taxon>Bacilli</taxon>
        <taxon>Lactobacillales</taxon>
        <taxon>Aerococcaceae</taxon>
        <taxon>Falseniella</taxon>
    </lineage>
</organism>
<evidence type="ECO:0000313" key="3">
    <source>
        <dbReference type="Proteomes" id="UP000234384"/>
    </source>
</evidence>
<dbReference type="Proteomes" id="UP000234384">
    <property type="component" value="Unassembled WGS sequence"/>
</dbReference>
<dbReference type="RefSeq" id="WP_180764393.1">
    <property type="nucleotide sequence ID" value="NZ_PKHE01000010.1"/>
</dbReference>
<proteinExistence type="predicted"/>